<accession>A0A0L8FM14</accession>
<sequence>DANERKHIHRNGKKTIVVIYTTNYSLKMENLTKPKGCETREKPYSCDICGKSFSCNSNLIQHKRMHT</sequence>
<dbReference type="FunFam" id="3.30.160.60:FF:000290">
    <property type="entry name" value="Zinc finger protein 697 isoform X1"/>
    <property type="match status" value="1"/>
</dbReference>
<dbReference type="PROSITE" id="PS50157">
    <property type="entry name" value="ZINC_FINGER_C2H2_2"/>
    <property type="match status" value="1"/>
</dbReference>
<protein>
    <recommendedName>
        <fullName evidence="6">C2H2-type domain-containing protein</fullName>
    </recommendedName>
</protein>
<dbReference type="PROSITE" id="PS00028">
    <property type="entry name" value="ZINC_FINGER_C2H2_1"/>
    <property type="match status" value="1"/>
</dbReference>
<dbReference type="InterPro" id="IPR036236">
    <property type="entry name" value="Znf_C2H2_sf"/>
</dbReference>
<dbReference type="AlphaFoldDB" id="A0A0L8FM14"/>
<keyword evidence="2" id="KW-0677">Repeat</keyword>
<feature type="domain" description="C2H2-type" evidence="6">
    <location>
        <begin position="44"/>
        <end position="67"/>
    </location>
</feature>
<reference evidence="7" key="1">
    <citation type="submission" date="2015-07" db="EMBL/GenBank/DDBJ databases">
        <title>MeaNS - Measles Nucleotide Surveillance Program.</title>
        <authorList>
            <person name="Tran T."/>
            <person name="Druce J."/>
        </authorList>
    </citation>
    <scope>NUCLEOTIDE SEQUENCE</scope>
    <source>
        <strain evidence="7">UCB-OBI-ISO-001</strain>
        <tissue evidence="7">Gonad</tissue>
    </source>
</reference>
<keyword evidence="4" id="KW-0862">Zinc</keyword>
<evidence type="ECO:0000313" key="7">
    <source>
        <dbReference type="EMBL" id="KOF65683.1"/>
    </source>
</evidence>
<dbReference type="EMBL" id="KQ429012">
    <property type="protein sequence ID" value="KOF65683.1"/>
    <property type="molecule type" value="Genomic_DNA"/>
</dbReference>
<dbReference type="Gene3D" id="3.30.160.60">
    <property type="entry name" value="Classic Zinc Finger"/>
    <property type="match status" value="1"/>
</dbReference>
<dbReference type="InterPro" id="IPR013087">
    <property type="entry name" value="Znf_C2H2_type"/>
</dbReference>
<organism evidence="7">
    <name type="scientific">Octopus bimaculoides</name>
    <name type="common">California two-spotted octopus</name>
    <dbReference type="NCBI Taxonomy" id="37653"/>
    <lineage>
        <taxon>Eukaryota</taxon>
        <taxon>Metazoa</taxon>
        <taxon>Spiralia</taxon>
        <taxon>Lophotrochozoa</taxon>
        <taxon>Mollusca</taxon>
        <taxon>Cephalopoda</taxon>
        <taxon>Coleoidea</taxon>
        <taxon>Octopodiformes</taxon>
        <taxon>Octopoda</taxon>
        <taxon>Incirrata</taxon>
        <taxon>Octopodidae</taxon>
        <taxon>Octopus</taxon>
    </lineage>
</organism>
<dbReference type="GO" id="GO:0008270">
    <property type="term" value="F:zinc ion binding"/>
    <property type="evidence" value="ECO:0007669"/>
    <property type="project" value="UniProtKB-KW"/>
</dbReference>
<gene>
    <name evidence="7" type="ORF">OCBIM_22014611mg</name>
</gene>
<keyword evidence="3 5" id="KW-0863">Zinc-finger</keyword>
<evidence type="ECO:0000256" key="4">
    <source>
        <dbReference type="ARBA" id="ARBA00022833"/>
    </source>
</evidence>
<feature type="non-terminal residue" evidence="7">
    <location>
        <position position="67"/>
    </location>
</feature>
<evidence type="ECO:0000259" key="6">
    <source>
        <dbReference type="PROSITE" id="PS50157"/>
    </source>
</evidence>
<feature type="non-terminal residue" evidence="7">
    <location>
        <position position="1"/>
    </location>
</feature>
<keyword evidence="1" id="KW-0479">Metal-binding</keyword>
<dbReference type="Pfam" id="PF00096">
    <property type="entry name" value="zf-C2H2"/>
    <property type="match status" value="1"/>
</dbReference>
<name>A0A0L8FM14_OCTBM</name>
<proteinExistence type="predicted"/>
<evidence type="ECO:0000256" key="3">
    <source>
        <dbReference type="ARBA" id="ARBA00022771"/>
    </source>
</evidence>
<dbReference type="SMART" id="SM00355">
    <property type="entry name" value="ZnF_C2H2"/>
    <property type="match status" value="1"/>
</dbReference>
<dbReference type="SUPFAM" id="SSF57667">
    <property type="entry name" value="beta-beta-alpha zinc fingers"/>
    <property type="match status" value="1"/>
</dbReference>
<evidence type="ECO:0000256" key="1">
    <source>
        <dbReference type="ARBA" id="ARBA00022723"/>
    </source>
</evidence>
<evidence type="ECO:0000256" key="5">
    <source>
        <dbReference type="PROSITE-ProRule" id="PRU00042"/>
    </source>
</evidence>
<evidence type="ECO:0000256" key="2">
    <source>
        <dbReference type="ARBA" id="ARBA00022737"/>
    </source>
</evidence>